<organism evidence="1 2">
    <name type="scientific">Vibrio vulnificus</name>
    <dbReference type="NCBI Taxonomy" id="672"/>
    <lineage>
        <taxon>Bacteria</taxon>
        <taxon>Pseudomonadati</taxon>
        <taxon>Pseudomonadota</taxon>
        <taxon>Gammaproteobacteria</taxon>
        <taxon>Vibrionales</taxon>
        <taxon>Vibrionaceae</taxon>
        <taxon>Vibrio</taxon>
    </lineage>
</organism>
<protein>
    <submittedName>
        <fullName evidence="1">Uncharacterized protein</fullName>
    </submittedName>
</protein>
<dbReference type="RefSeq" id="WP_206623367.1">
    <property type="nucleotide sequence ID" value="NZ_JAFKOQ010000381.1"/>
</dbReference>
<evidence type="ECO:0000313" key="1">
    <source>
        <dbReference type="EMBL" id="MBN8124889.1"/>
    </source>
</evidence>
<evidence type="ECO:0000313" key="2">
    <source>
        <dbReference type="Proteomes" id="UP000664056"/>
    </source>
</evidence>
<dbReference type="EMBL" id="JAFKOQ010000381">
    <property type="protein sequence ID" value="MBN8124889.1"/>
    <property type="molecule type" value="Genomic_DNA"/>
</dbReference>
<proteinExistence type="predicted"/>
<comment type="caution">
    <text evidence="1">The sequence shown here is derived from an EMBL/GenBank/DDBJ whole genome shotgun (WGS) entry which is preliminary data.</text>
</comment>
<dbReference type="Proteomes" id="UP000664056">
    <property type="component" value="Unassembled WGS sequence"/>
</dbReference>
<reference evidence="1" key="1">
    <citation type="submission" date="2021-03" db="EMBL/GenBank/DDBJ databases">
        <title>Study of the foodborne Vibrio vulnificus isolates from China.</title>
        <authorList>
            <person name="Zheng Z."/>
            <person name="Ye L."/>
        </authorList>
    </citation>
    <scope>NUCLEOTIDE SEQUENCE</scope>
    <source>
        <strain evidence="1">Vv1582</strain>
    </source>
</reference>
<feature type="non-terminal residue" evidence="1">
    <location>
        <position position="61"/>
    </location>
</feature>
<dbReference type="AlphaFoldDB" id="A0AAW4HIH7"/>
<name>A0AAW4HIH7_VIBVL</name>
<sequence length="61" mass="7063">MNNYQWYSFRSKSSKPAGLYDVDAITTLAVQVEILGKKIDGLSVKQQVIMYPRMRYMEKAT</sequence>
<gene>
    <name evidence="1" type="ORF">J0J18_24690</name>
</gene>
<accession>A0AAW4HIH7</accession>